<evidence type="ECO:0000256" key="3">
    <source>
        <dbReference type="ARBA" id="ARBA00012220"/>
    </source>
</evidence>
<evidence type="ECO:0000256" key="10">
    <source>
        <dbReference type="RuleBase" id="RU367135"/>
    </source>
</evidence>
<dbReference type="AlphaFoldDB" id="U4KZU1"/>
<dbReference type="Pfam" id="PF03074">
    <property type="entry name" value="GCS"/>
    <property type="match status" value="1"/>
</dbReference>
<dbReference type="Gene3D" id="3.30.590.50">
    <property type="match status" value="2"/>
</dbReference>
<evidence type="ECO:0000256" key="8">
    <source>
        <dbReference type="ARBA" id="ARBA00030585"/>
    </source>
</evidence>
<dbReference type="EMBL" id="HF935394">
    <property type="protein sequence ID" value="CCX08176.1"/>
    <property type="molecule type" value="Genomic_DNA"/>
</dbReference>
<dbReference type="OMA" id="IAHMFIR"/>
<comment type="similarity">
    <text evidence="2 10">Belongs to the glutamate--cysteine ligase type 3 family.</text>
</comment>
<dbReference type="PANTHER" id="PTHR11164">
    <property type="entry name" value="GLUTAMATE CYSTEINE LIGASE"/>
    <property type="match status" value="1"/>
</dbReference>
<keyword evidence="5 10" id="KW-0317">Glutathione biosynthesis</keyword>
<dbReference type="SUPFAM" id="SSF55931">
    <property type="entry name" value="Glutamine synthetase/guanido kinase"/>
    <property type="match status" value="1"/>
</dbReference>
<dbReference type="GO" id="GO:0004357">
    <property type="term" value="F:glutamate-cysteine ligase activity"/>
    <property type="evidence" value="ECO:0007669"/>
    <property type="project" value="UniProtKB-UniRule"/>
</dbReference>
<dbReference type="FunFam" id="3.30.590.50:FF:000001">
    <property type="entry name" value="Glutamate-cysteine ligase Gcs1"/>
    <property type="match status" value="1"/>
</dbReference>
<accession>U4KZU1</accession>
<name>U4KZU1_PYROM</name>
<dbReference type="Proteomes" id="UP000018144">
    <property type="component" value="Unassembled WGS sequence"/>
</dbReference>
<keyword evidence="12" id="KW-1185">Reference proteome</keyword>
<dbReference type="PANTHER" id="PTHR11164:SF0">
    <property type="entry name" value="GLUTAMATE--CYSTEINE LIGASE CATALYTIC SUBUNIT"/>
    <property type="match status" value="1"/>
</dbReference>
<protein>
    <recommendedName>
        <fullName evidence="3 10">Glutamate--cysteine ligase</fullName>
        <ecNumber evidence="3 10">6.3.2.2</ecNumber>
    </recommendedName>
    <alternativeName>
        <fullName evidence="9 10">Gamma-ECS</fullName>
    </alternativeName>
    <alternativeName>
        <fullName evidence="8 10">Gamma-glutamylcysteine synthetase</fullName>
    </alternativeName>
</protein>
<reference evidence="11 12" key="1">
    <citation type="journal article" date="2013" name="PLoS Genet.">
        <title>The genome and development-dependent transcriptomes of Pyronema confluens: a window into fungal evolution.</title>
        <authorList>
            <person name="Traeger S."/>
            <person name="Altegoer F."/>
            <person name="Freitag M."/>
            <person name="Gabaldon T."/>
            <person name="Kempken F."/>
            <person name="Kumar A."/>
            <person name="Marcet-Houben M."/>
            <person name="Poggeler S."/>
            <person name="Stajich J.E."/>
            <person name="Nowrousian M."/>
        </authorList>
    </citation>
    <scope>NUCLEOTIDE SEQUENCE [LARGE SCALE GENOMIC DNA]</scope>
    <source>
        <strain evidence="12">CBS 100304</strain>
        <tissue evidence="11">Vegetative mycelium</tissue>
    </source>
</reference>
<dbReference type="STRING" id="1076935.U4KZU1"/>
<dbReference type="eggNOG" id="KOG3754">
    <property type="taxonomic scope" value="Eukaryota"/>
</dbReference>
<dbReference type="EC" id="6.3.2.2" evidence="3 10"/>
<evidence type="ECO:0000256" key="4">
    <source>
        <dbReference type="ARBA" id="ARBA00022598"/>
    </source>
</evidence>
<evidence type="ECO:0000256" key="6">
    <source>
        <dbReference type="ARBA" id="ARBA00022741"/>
    </source>
</evidence>
<dbReference type="Gene3D" id="1.10.8.960">
    <property type="match status" value="1"/>
</dbReference>
<comment type="pathway">
    <text evidence="1 10">Sulfur metabolism; glutathione biosynthesis; glutathione from L-cysteine and L-glutamate: step 1/2.</text>
</comment>
<evidence type="ECO:0000256" key="7">
    <source>
        <dbReference type="ARBA" id="ARBA00022840"/>
    </source>
</evidence>
<organism evidence="11 12">
    <name type="scientific">Pyronema omphalodes (strain CBS 100304)</name>
    <name type="common">Pyronema confluens</name>
    <dbReference type="NCBI Taxonomy" id="1076935"/>
    <lineage>
        <taxon>Eukaryota</taxon>
        <taxon>Fungi</taxon>
        <taxon>Dikarya</taxon>
        <taxon>Ascomycota</taxon>
        <taxon>Pezizomycotina</taxon>
        <taxon>Pezizomycetes</taxon>
        <taxon>Pezizales</taxon>
        <taxon>Pyronemataceae</taxon>
        <taxon>Pyronema</taxon>
    </lineage>
</organism>
<dbReference type="InterPro" id="IPR004308">
    <property type="entry name" value="GCS"/>
</dbReference>
<dbReference type="GO" id="GO:0005524">
    <property type="term" value="F:ATP binding"/>
    <property type="evidence" value="ECO:0007669"/>
    <property type="project" value="UniProtKB-UniRule"/>
</dbReference>
<evidence type="ECO:0000256" key="5">
    <source>
        <dbReference type="ARBA" id="ARBA00022684"/>
    </source>
</evidence>
<evidence type="ECO:0000256" key="2">
    <source>
        <dbReference type="ARBA" id="ARBA00008100"/>
    </source>
</evidence>
<evidence type="ECO:0000313" key="12">
    <source>
        <dbReference type="Proteomes" id="UP000018144"/>
    </source>
</evidence>
<evidence type="ECO:0000256" key="1">
    <source>
        <dbReference type="ARBA" id="ARBA00005006"/>
    </source>
</evidence>
<keyword evidence="7 10" id="KW-0067">ATP-binding</keyword>
<dbReference type="InterPro" id="IPR014746">
    <property type="entry name" value="Gln_synth/guanido_kin_cat_dom"/>
</dbReference>
<evidence type="ECO:0000313" key="11">
    <source>
        <dbReference type="EMBL" id="CCX08176.1"/>
    </source>
</evidence>
<gene>
    <name evidence="11" type="ORF">PCON_07765</name>
</gene>
<evidence type="ECO:0000256" key="9">
    <source>
        <dbReference type="ARBA" id="ARBA00032122"/>
    </source>
</evidence>
<sequence length="683" mass="77505">MGLLALGTPLVWDEAKKRADQVRQLGIQQLLEIWNSYRGNERDILLWGDEIEYLVISYDDENKNATLSLRQAEILDALAADEKLRKAGGGVPEINGTTVEFVPSPYECYLVIGLNGMLTVYRKSDPLPTFHPEFGRFMLEATPGAPFSLSWKDLLSVEPNMKLRRTIAKKHMAPHETPITLPAFPRMGRDIFTTPHYPATGSKSRSQFIPDECINPHIRFPTLAANIRSRRGSKVAINMPVFYDVNTPRPFLDPTIDYDRHLFPEDDDVRNGAAKEGHVYMDAMGFGMGSCCLQITFQAKNIGEARRLYDQLCPLGPIMLALSANTPILKGFLVDTDVRWNVISGAVDDRTEEERGLKPLKNNRWKIPKSRYDSVSTYLADDPRLRDEYNDLDLVIDEDIKKRLIDNGMDERLSTHFAHLFIRDPIVIFQETLDEPAEGKADHFENLQSTNWQHMRFKPPPPGGNIGWRVEFRSMEIQLTDFENAAFAIFTVLLTRVILSYDLNLYIPISKVDDNMTRAHIRNAVLDQKFWFRKNLFPPPRMGSRAGSARTSPASTRPVTPIAVEEEYGLFTIDEIMNGTKDRECEFIGLIPLIESYLDTVNVDVITRCELAGYLQLISKRASGELKTGASWIRDFVGNHPEYNKDSQVGDRVNYDLMKMVERLGSEGIAGDGKEQELLGRRG</sequence>
<dbReference type="GO" id="GO:0006750">
    <property type="term" value="P:glutathione biosynthetic process"/>
    <property type="evidence" value="ECO:0007669"/>
    <property type="project" value="UniProtKB-UniRule"/>
</dbReference>
<proteinExistence type="inferred from homology"/>
<keyword evidence="4 10" id="KW-0436">Ligase</keyword>
<dbReference type="GO" id="GO:0017109">
    <property type="term" value="C:glutamate-cysteine ligase complex"/>
    <property type="evidence" value="ECO:0007669"/>
    <property type="project" value="TreeGrafter"/>
</dbReference>
<dbReference type="OrthoDB" id="7939818at2759"/>
<comment type="catalytic activity">
    <reaction evidence="10">
        <text>L-cysteine + L-glutamate + ATP = gamma-L-glutamyl-L-cysteine + ADP + phosphate + H(+)</text>
        <dbReference type="Rhea" id="RHEA:13285"/>
        <dbReference type="ChEBI" id="CHEBI:15378"/>
        <dbReference type="ChEBI" id="CHEBI:29985"/>
        <dbReference type="ChEBI" id="CHEBI:30616"/>
        <dbReference type="ChEBI" id="CHEBI:35235"/>
        <dbReference type="ChEBI" id="CHEBI:43474"/>
        <dbReference type="ChEBI" id="CHEBI:58173"/>
        <dbReference type="ChEBI" id="CHEBI:456216"/>
        <dbReference type="EC" id="6.3.2.2"/>
    </reaction>
</comment>
<dbReference type="UniPathway" id="UPA00142">
    <property type="reaction ID" value="UER00209"/>
</dbReference>
<keyword evidence="6 10" id="KW-0547">Nucleotide-binding</keyword>